<feature type="transmembrane region" description="Helical" evidence="9">
    <location>
        <begin position="303"/>
        <end position="322"/>
    </location>
</feature>
<evidence type="ECO:0000313" key="12">
    <source>
        <dbReference type="Proteomes" id="UP000264330"/>
    </source>
</evidence>
<dbReference type="GO" id="GO:1902600">
    <property type="term" value="P:proton transmembrane transport"/>
    <property type="evidence" value="ECO:0007669"/>
    <property type="project" value="InterPro"/>
</dbReference>
<evidence type="ECO:0000313" key="11">
    <source>
        <dbReference type="EMBL" id="HCV81421.1"/>
    </source>
</evidence>
<comment type="caution">
    <text evidence="11">The sequence shown here is derived from an EMBL/GenBank/DDBJ whole genome shotgun (WGS) entry which is preliminary data.</text>
</comment>
<sequence length="395" mass="44623">MAWLPSISKKVKISYPIFLLLMGFGLYWLEIPITWPDHNSHNSEIMLLSEIIVVVSLMTAGLKIDISYARKNWKVPFRLIAIAMPLTMISIFFIGINLLSLSIPLAVLLAAVMAPTDPVLASEVQLKETYLDKDKDRRNLPEFTLTSEAGINDGLAFPFTYLGALLIKNNGIENFDWLNWFLDKFLLKIVIGIVAGFLMGWIIIKLQKYLKELFGIKTWDGLLAFSLAIATYSLTELIHGYGFLAVFITSLTLRNSYRIDNQYKKKLHSFIDEIERLLLVLWVVLFAGTIMSGFLSGLSWQTIAIAIGIVIILRPLCGLIALTGTRMSRKERFTISFFGVRGIGSLFYLSWAFVYLNDTSGSNELYTIVTLIVFCSIIIHGISAPFFFRKKLSDN</sequence>
<feature type="domain" description="Cation/H+ exchanger transmembrane" evidence="10">
    <location>
        <begin position="7"/>
        <end position="389"/>
    </location>
</feature>
<keyword evidence="2" id="KW-0813">Transport</keyword>
<feature type="transmembrane region" description="Helical" evidence="9">
    <location>
        <begin position="185"/>
        <end position="204"/>
    </location>
</feature>
<keyword evidence="5 9" id="KW-0812">Transmembrane</keyword>
<dbReference type="EMBL" id="DPMF01000243">
    <property type="protein sequence ID" value="HCV81421.1"/>
    <property type="molecule type" value="Genomic_DNA"/>
</dbReference>
<dbReference type="PANTHER" id="PTHR32507">
    <property type="entry name" value="NA(+)/H(+) ANTIPORTER 1"/>
    <property type="match status" value="1"/>
</dbReference>
<dbReference type="OMA" id="FFGIRGI"/>
<feature type="transmembrane region" description="Helical" evidence="9">
    <location>
        <begin position="45"/>
        <end position="66"/>
    </location>
</feature>
<keyword evidence="6 9" id="KW-1133">Transmembrane helix</keyword>
<gene>
    <name evidence="11" type="ORF">DGQ38_10270</name>
</gene>
<evidence type="ECO:0000256" key="1">
    <source>
        <dbReference type="ARBA" id="ARBA00004651"/>
    </source>
</evidence>
<name>A0A3D5IZX6_9FLAO</name>
<organism evidence="11 12">
    <name type="scientific">Zunongwangia profunda</name>
    <dbReference type="NCBI Taxonomy" id="398743"/>
    <lineage>
        <taxon>Bacteria</taxon>
        <taxon>Pseudomonadati</taxon>
        <taxon>Bacteroidota</taxon>
        <taxon>Flavobacteriia</taxon>
        <taxon>Flavobacteriales</taxon>
        <taxon>Flavobacteriaceae</taxon>
        <taxon>Zunongwangia</taxon>
    </lineage>
</organism>
<dbReference type="GO" id="GO:0005886">
    <property type="term" value="C:plasma membrane"/>
    <property type="evidence" value="ECO:0007669"/>
    <property type="project" value="UniProtKB-SubCell"/>
</dbReference>
<evidence type="ECO:0000256" key="4">
    <source>
        <dbReference type="ARBA" id="ARBA00022475"/>
    </source>
</evidence>
<keyword evidence="4" id="KW-1003">Cell membrane</keyword>
<feature type="transmembrane region" description="Helical" evidence="9">
    <location>
        <begin position="12"/>
        <end position="29"/>
    </location>
</feature>
<dbReference type="Proteomes" id="UP000264330">
    <property type="component" value="Unassembled WGS sequence"/>
</dbReference>
<comment type="subcellular location">
    <subcellularLocation>
        <location evidence="1">Cell membrane</location>
        <topology evidence="1">Multi-pass membrane protein</topology>
    </subcellularLocation>
</comment>
<accession>A0A3D5IZX6</accession>
<dbReference type="InterPro" id="IPR038770">
    <property type="entry name" value="Na+/solute_symporter_sf"/>
</dbReference>
<feature type="transmembrane region" description="Helical" evidence="9">
    <location>
        <begin position="365"/>
        <end position="388"/>
    </location>
</feature>
<dbReference type="Gene3D" id="1.20.1530.20">
    <property type="match status" value="1"/>
</dbReference>
<evidence type="ECO:0000256" key="5">
    <source>
        <dbReference type="ARBA" id="ARBA00022692"/>
    </source>
</evidence>
<feature type="transmembrane region" description="Helical" evidence="9">
    <location>
        <begin position="86"/>
        <end position="114"/>
    </location>
</feature>
<evidence type="ECO:0000256" key="3">
    <source>
        <dbReference type="ARBA" id="ARBA00022449"/>
    </source>
</evidence>
<evidence type="ECO:0000256" key="6">
    <source>
        <dbReference type="ARBA" id="ARBA00022989"/>
    </source>
</evidence>
<evidence type="ECO:0000256" key="8">
    <source>
        <dbReference type="ARBA" id="ARBA00023136"/>
    </source>
</evidence>
<evidence type="ECO:0000256" key="2">
    <source>
        <dbReference type="ARBA" id="ARBA00022448"/>
    </source>
</evidence>
<evidence type="ECO:0000256" key="9">
    <source>
        <dbReference type="SAM" id="Phobius"/>
    </source>
</evidence>
<keyword evidence="3" id="KW-0050">Antiport</keyword>
<feature type="transmembrane region" description="Helical" evidence="9">
    <location>
        <begin position="216"/>
        <end position="234"/>
    </location>
</feature>
<feature type="transmembrane region" description="Helical" evidence="9">
    <location>
        <begin position="240"/>
        <end position="257"/>
    </location>
</feature>
<dbReference type="PANTHER" id="PTHR32507:SF8">
    <property type="entry name" value="CNH1P"/>
    <property type="match status" value="1"/>
</dbReference>
<keyword evidence="7" id="KW-0406">Ion transport</keyword>
<keyword evidence="8 9" id="KW-0472">Membrane</keyword>
<feature type="transmembrane region" description="Helical" evidence="9">
    <location>
        <begin position="334"/>
        <end position="353"/>
    </location>
</feature>
<dbReference type="GO" id="GO:0015297">
    <property type="term" value="F:antiporter activity"/>
    <property type="evidence" value="ECO:0007669"/>
    <property type="project" value="UniProtKB-KW"/>
</dbReference>
<dbReference type="AlphaFoldDB" id="A0A3D5IZX6"/>
<protein>
    <submittedName>
        <fullName evidence="11">Sodium:proton antiporter</fullName>
    </submittedName>
</protein>
<evidence type="ECO:0000259" key="10">
    <source>
        <dbReference type="Pfam" id="PF00999"/>
    </source>
</evidence>
<feature type="transmembrane region" description="Helical" evidence="9">
    <location>
        <begin position="277"/>
        <end position="297"/>
    </location>
</feature>
<dbReference type="Pfam" id="PF00999">
    <property type="entry name" value="Na_H_Exchanger"/>
    <property type="match status" value="1"/>
</dbReference>
<dbReference type="InterPro" id="IPR006153">
    <property type="entry name" value="Cation/H_exchanger_TM"/>
</dbReference>
<reference evidence="11 12" key="1">
    <citation type="journal article" date="2018" name="Nat. Biotechnol.">
        <title>A standardized bacterial taxonomy based on genome phylogeny substantially revises the tree of life.</title>
        <authorList>
            <person name="Parks D.H."/>
            <person name="Chuvochina M."/>
            <person name="Waite D.W."/>
            <person name="Rinke C."/>
            <person name="Skarshewski A."/>
            <person name="Chaumeil P.A."/>
            <person name="Hugenholtz P."/>
        </authorList>
    </citation>
    <scope>NUCLEOTIDE SEQUENCE [LARGE SCALE GENOMIC DNA]</scope>
    <source>
        <strain evidence="11">UBA9359</strain>
    </source>
</reference>
<evidence type="ECO:0000256" key="7">
    <source>
        <dbReference type="ARBA" id="ARBA00023065"/>
    </source>
</evidence>
<proteinExistence type="predicted"/>